<dbReference type="Proteomes" id="UP000245959">
    <property type="component" value="Unassembled WGS sequence"/>
</dbReference>
<accession>A0A2U1BBN6</accession>
<keyword evidence="2" id="KW-1185">Reference proteome</keyword>
<reference evidence="1 2" key="1">
    <citation type="submission" date="2018-04" db="EMBL/GenBank/DDBJ databases">
        <title>Genomic Encyclopedia of Type Strains, Phase IV (KMG-IV): sequencing the most valuable type-strain genomes for metagenomic binning, comparative biology and taxonomic classification.</title>
        <authorList>
            <person name="Goeker M."/>
        </authorList>
    </citation>
    <scope>NUCLEOTIDE SEQUENCE [LARGE SCALE GENOMIC DNA]</scope>
    <source>
        <strain evidence="1 2">DSM 14823</strain>
    </source>
</reference>
<dbReference type="InterPro" id="IPR011990">
    <property type="entry name" value="TPR-like_helical_dom_sf"/>
</dbReference>
<organism evidence="1 2">
    <name type="scientific">Victivallis vadensis</name>
    <dbReference type="NCBI Taxonomy" id="172901"/>
    <lineage>
        <taxon>Bacteria</taxon>
        <taxon>Pseudomonadati</taxon>
        <taxon>Lentisphaerota</taxon>
        <taxon>Lentisphaeria</taxon>
        <taxon>Victivallales</taxon>
        <taxon>Victivallaceae</taxon>
        <taxon>Victivallis</taxon>
    </lineage>
</organism>
<dbReference type="Gene3D" id="1.25.40.10">
    <property type="entry name" value="Tetratricopeptide repeat domain"/>
    <property type="match status" value="1"/>
</dbReference>
<proteinExistence type="predicted"/>
<name>A0A2U1BBN6_9BACT</name>
<dbReference type="AlphaFoldDB" id="A0A2U1BBN6"/>
<protein>
    <recommendedName>
        <fullName evidence="3">Tetratricopeptide repeat protein</fullName>
    </recommendedName>
</protein>
<dbReference type="PROSITE" id="PS51257">
    <property type="entry name" value="PROKAR_LIPOPROTEIN"/>
    <property type="match status" value="1"/>
</dbReference>
<gene>
    <name evidence="1" type="ORF">C8D82_101252</name>
</gene>
<evidence type="ECO:0008006" key="3">
    <source>
        <dbReference type="Google" id="ProtNLM"/>
    </source>
</evidence>
<evidence type="ECO:0000313" key="1">
    <source>
        <dbReference type="EMBL" id="PVY46052.1"/>
    </source>
</evidence>
<comment type="caution">
    <text evidence="1">The sequence shown here is derived from an EMBL/GenBank/DDBJ whole genome shotgun (WGS) entry which is preliminary data.</text>
</comment>
<sequence>MSMKKNFITIISAGFGVCALLAGCGEEHQAPPSERNQLVNRFFRSMENGDSVSATSQGQKLLAMDPGNDYIAKLVNIQQSNSYVERAQKLVNAGDVSGALAVVEEGLKVYPLNRTLSQLRGQLRQLRHAKMLIANMRSAKSSSAMTAALTAATTGLSSNRTEKLENYFKMYRQRIAETAAREQAAAVAEPVVPARPAER</sequence>
<dbReference type="EMBL" id="QEKH01000001">
    <property type="protein sequence ID" value="PVY46052.1"/>
    <property type="molecule type" value="Genomic_DNA"/>
</dbReference>
<evidence type="ECO:0000313" key="2">
    <source>
        <dbReference type="Proteomes" id="UP000245959"/>
    </source>
</evidence>